<reference evidence="2 3" key="1">
    <citation type="submission" date="2015-07" db="EMBL/GenBank/DDBJ databases">
        <title>The genome of the fungus Escovopsis weberi, a specialized disease agent of ant agriculture.</title>
        <authorList>
            <person name="de Man T.J."/>
            <person name="Stajich J.E."/>
            <person name="Kubicek C.P."/>
            <person name="Chenthamara K."/>
            <person name="Atanasova L."/>
            <person name="Druzhinina I.S."/>
            <person name="Birnbaum S."/>
            <person name="Barribeau S.M."/>
            <person name="Teiling C."/>
            <person name="Suen G."/>
            <person name="Currie C."/>
            <person name="Gerardo N.M."/>
        </authorList>
    </citation>
    <scope>NUCLEOTIDE SEQUENCE [LARGE SCALE GENOMIC DNA]</scope>
</reference>
<keyword evidence="3" id="KW-1185">Reference proteome</keyword>
<feature type="signal peptide" evidence="1">
    <location>
        <begin position="1"/>
        <end position="18"/>
    </location>
</feature>
<accession>A0A0M8N8Z4</accession>
<dbReference type="Proteomes" id="UP000053831">
    <property type="component" value="Unassembled WGS sequence"/>
</dbReference>
<dbReference type="AlphaFoldDB" id="A0A0M8N8Z4"/>
<comment type="caution">
    <text evidence="2">The sequence shown here is derived from an EMBL/GenBank/DDBJ whole genome shotgun (WGS) entry which is preliminary data.</text>
</comment>
<keyword evidence="1" id="KW-0732">Signal</keyword>
<proteinExistence type="predicted"/>
<evidence type="ECO:0008006" key="4">
    <source>
        <dbReference type="Google" id="ProtNLM"/>
    </source>
</evidence>
<dbReference type="OrthoDB" id="4093325at2759"/>
<sequence length="176" mass="18810">MKFSVAALVVAGAATVSAQEEVYQIRSNLPIAFYPFLSANEGTIRLGELPPHASCEGPAPPFATFYTQGGALFLYTPEGKPQQVYADMTPEGKGKLRYTQPSEPLGDDMAAGGWDLSVGRGLTWNGAPLAACPIKSEFGSPYDIFVREPEDSNGDCTPLVSNGEPQFVPLSRCTYP</sequence>
<evidence type="ECO:0000256" key="1">
    <source>
        <dbReference type="SAM" id="SignalP"/>
    </source>
</evidence>
<protein>
    <recommendedName>
        <fullName evidence="4">Cell wall protein PhiA</fullName>
    </recommendedName>
</protein>
<name>A0A0M8N8Z4_ESCWE</name>
<organism evidence="2 3">
    <name type="scientific">Escovopsis weberi</name>
    <dbReference type="NCBI Taxonomy" id="150374"/>
    <lineage>
        <taxon>Eukaryota</taxon>
        <taxon>Fungi</taxon>
        <taxon>Dikarya</taxon>
        <taxon>Ascomycota</taxon>
        <taxon>Pezizomycotina</taxon>
        <taxon>Sordariomycetes</taxon>
        <taxon>Hypocreomycetidae</taxon>
        <taxon>Hypocreales</taxon>
        <taxon>Hypocreaceae</taxon>
        <taxon>Escovopsis</taxon>
    </lineage>
</organism>
<dbReference type="EMBL" id="LGSR01000006">
    <property type="protein sequence ID" value="KOS22461.1"/>
    <property type="molecule type" value="Genomic_DNA"/>
</dbReference>
<gene>
    <name evidence="2" type="ORF">ESCO_002314</name>
</gene>
<feature type="chain" id="PRO_5005818968" description="Cell wall protein PhiA" evidence="1">
    <location>
        <begin position="19"/>
        <end position="176"/>
    </location>
</feature>
<evidence type="ECO:0000313" key="3">
    <source>
        <dbReference type="Proteomes" id="UP000053831"/>
    </source>
</evidence>
<evidence type="ECO:0000313" key="2">
    <source>
        <dbReference type="EMBL" id="KOS22461.1"/>
    </source>
</evidence>